<comment type="caution">
    <text evidence="2">The sequence shown here is derived from an EMBL/GenBank/DDBJ whole genome shotgun (WGS) entry which is preliminary data.</text>
</comment>
<protein>
    <submittedName>
        <fullName evidence="2">Uncharacterized protein</fullName>
    </submittedName>
</protein>
<accession>A0A4Y2B2L9</accession>
<sequence>MSDDSKVNTAATNENEAGADEVKDVTTNKNAADEADEKENELVAAAGIETKIENYENIRTQRRHFSQADGHEVKDVTTEENAADAEGAVVTVEEETAEAEEAARVERKKIENETTETEEAARVERKEIEFCEGIRTQRKHFPGSTTSNIFR</sequence>
<dbReference type="EMBL" id="BGPR01000042">
    <property type="protein sequence ID" value="GBL85304.1"/>
    <property type="molecule type" value="Genomic_DNA"/>
</dbReference>
<reference evidence="2 3" key="1">
    <citation type="journal article" date="2019" name="Sci. Rep.">
        <title>Orb-weaving spider Araneus ventricosus genome elucidates the spidroin gene catalogue.</title>
        <authorList>
            <person name="Kono N."/>
            <person name="Nakamura H."/>
            <person name="Ohtoshi R."/>
            <person name="Moran D.A.P."/>
            <person name="Shinohara A."/>
            <person name="Yoshida Y."/>
            <person name="Fujiwara M."/>
            <person name="Mori M."/>
            <person name="Tomita M."/>
            <person name="Arakawa K."/>
        </authorList>
    </citation>
    <scope>NUCLEOTIDE SEQUENCE [LARGE SCALE GENOMIC DNA]</scope>
</reference>
<evidence type="ECO:0000256" key="1">
    <source>
        <dbReference type="SAM" id="MobiDB-lite"/>
    </source>
</evidence>
<gene>
    <name evidence="2" type="ORF">AVEN_222766_1</name>
</gene>
<organism evidence="2 3">
    <name type="scientific">Araneus ventricosus</name>
    <name type="common">Orbweaver spider</name>
    <name type="synonym">Epeira ventricosa</name>
    <dbReference type="NCBI Taxonomy" id="182803"/>
    <lineage>
        <taxon>Eukaryota</taxon>
        <taxon>Metazoa</taxon>
        <taxon>Ecdysozoa</taxon>
        <taxon>Arthropoda</taxon>
        <taxon>Chelicerata</taxon>
        <taxon>Arachnida</taxon>
        <taxon>Araneae</taxon>
        <taxon>Araneomorphae</taxon>
        <taxon>Entelegynae</taxon>
        <taxon>Araneoidea</taxon>
        <taxon>Araneidae</taxon>
        <taxon>Araneus</taxon>
    </lineage>
</organism>
<feature type="region of interest" description="Disordered" evidence="1">
    <location>
        <begin position="64"/>
        <end position="122"/>
    </location>
</feature>
<feature type="region of interest" description="Disordered" evidence="1">
    <location>
        <begin position="1"/>
        <end position="39"/>
    </location>
</feature>
<evidence type="ECO:0000313" key="2">
    <source>
        <dbReference type="EMBL" id="GBL85304.1"/>
    </source>
</evidence>
<feature type="compositionally biased region" description="Basic and acidic residues" evidence="1">
    <location>
        <begin position="101"/>
        <end position="112"/>
    </location>
</feature>
<evidence type="ECO:0000313" key="3">
    <source>
        <dbReference type="Proteomes" id="UP000499080"/>
    </source>
</evidence>
<keyword evidence="3" id="KW-1185">Reference proteome</keyword>
<proteinExistence type="predicted"/>
<dbReference type="AlphaFoldDB" id="A0A4Y2B2L9"/>
<dbReference type="Proteomes" id="UP000499080">
    <property type="component" value="Unassembled WGS sequence"/>
</dbReference>
<name>A0A4Y2B2L9_ARAVE</name>
<dbReference type="OrthoDB" id="6437585at2759"/>